<sequence length="317" mass="33243">MRRVPAFVAMLLLCAGAFAQQPYPSRPIRFIVPYAPGGGTDIVARLLAQRLGENLGQPVVVENHAGSSGVIGTEMASKAAPDGYTLLLGTTGPFAVNPNLYPKLYDPGKDFAPVSLVSSAAQLLAVNPSLPIKSVKELIAYAKANPGKLAFSSAGGSSRLSGEMLNVLADIQMLHVPYRGVGSAATAIVSGEVSLGFSDIVVLLPHVKSGKLRALATTGAKRSAAVPDLPTVAEEGVPGFESAVWYGVLVPAATPKEIVARLHGAVVKAVQTPEFRDRLLREGSDVVGNTPEEFAAYIARDRERWAQIVKAGNIKVE</sequence>
<dbReference type="RefSeq" id="WP_345252317.1">
    <property type="nucleotide sequence ID" value="NZ_BAABFO010000038.1"/>
</dbReference>
<dbReference type="PANTHER" id="PTHR42928:SF5">
    <property type="entry name" value="BLR1237 PROTEIN"/>
    <property type="match status" value="1"/>
</dbReference>
<dbReference type="Gene3D" id="3.40.190.150">
    <property type="entry name" value="Bordetella uptake gene, domain 1"/>
    <property type="match status" value="1"/>
</dbReference>
<keyword evidence="4" id="KW-1185">Reference proteome</keyword>
<reference evidence="4" key="1">
    <citation type="journal article" date="2019" name="Int. J. Syst. Evol. Microbiol.">
        <title>The Global Catalogue of Microorganisms (GCM) 10K type strain sequencing project: providing services to taxonomists for standard genome sequencing and annotation.</title>
        <authorList>
            <consortium name="The Broad Institute Genomics Platform"/>
            <consortium name="The Broad Institute Genome Sequencing Center for Infectious Disease"/>
            <person name="Wu L."/>
            <person name="Ma J."/>
        </authorList>
    </citation>
    <scope>NUCLEOTIDE SEQUENCE [LARGE SCALE GENOMIC DNA]</scope>
    <source>
        <strain evidence="4">JCM 17666</strain>
    </source>
</reference>
<comment type="caution">
    <text evidence="3">The sequence shown here is derived from an EMBL/GenBank/DDBJ whole genome shotgun (WGS) entry which is preliminary data.</text>
</comment>
<evidence type="ECO:0000313" key="3">
    <source>
        <dbReference type="EMBL" id="GAA4343408.1"/>
    </source>
</evidence>
<dbReference type="PIRSF" id="PIRSF017082">
    <property type="entry name" value="YflP"/>
    <property type="match status" value="1"/>
</dbReference>
<dbReference type="CDD" id="cd13578">
    <property type="entry name" value="PBP2_Bug27"/>
    <property type="match status" value="1"/>
</dbReference>
<feature type="signal peptide" evidence="2">
    <location>
        <begin position="1"/>
        <end position="19"/>
    </location>
</feature>
<organism evidence="3 4">
    <name type="scientific">Pigmentiphaga soli</name>
    <dbReference type="NCBI Taxonomy" id="1007095"/>
    <lineage>
        <taxon>Bacteria</taxon>
        <taxon>Pseudomonadati</taxon>
        <taxon>Pseudomonadota</taxon>
        <taxon>Betaproteobacteria</taxon>
        <taxon>Burkholderiales</taxon>
        <taxon>Alcaligenaceae</taxon>
        <taxon>Pigmentiphaga</taxon>
    </lineage>
</organism>
<accession>A0ABP8HRX8</accession>
<protein>
    <submittedName>
        <fullName evidence="3">Tripartite tricarboxylate transporter substrate binding protein</fullName>
    </submittedName>
</protein>
<dbReference type="SUPFAM" id="SSF53850">
    <property type="entry name" value="Periplasmic binding protein-like II"/>
    <property type="match status" value="1"/>
</dbReference>
<dbReference type="Pfam" id="PF03401">
    <property type="entry name" value="TctC"/>
    <property type="match status" value="1"/>
</dbReference>
<dbReference type="InterPro" id="IPR042100">
    <property type="entry name" value="Bug_dom1"/>
</dbReference>
<keyword evidence="2" id="KW-0732">Signal</keyword>
<dbReference type="InterPro" id="IPR005064">
    <property type="entry name" value="BUG"/>
</dbReference>
<evidence type="ECO:0000313" key="4">
    <source>
        <dbReference type="Proteomes" id="UP001501671"/>
    </source>
</evidence>
<dbReference type="Proteomes" id="UP001501671">
    <property type="component" value="Unassembled WGS sequence"/>
</dbReference>
<proteinExistence type="inferred from homology"/>
<name>A0ABP8HRX8_9BURK</name>
<dbReference type="PANTHER" id="PTHR42928">
    <property type="entry name" value="TRICARBOXYLATE-BINDING PROTEIN"/>
    <property type="match status" value="1"/>
</dbReference>
<evidence type="ECO:0000256" key="1">
    <source>
        <dbReference type="ARBA" id="ARBA00006987"/>
    </source>
</evidence>
<evidence type="ECO:0000256" key="2">
    <source>
        <dbReference type="SAM" id="SignalP"/>
    </source>
</evidence>
<dbReference type="Gene3D" id="3.40.190.10">
    <property type="entry name" value="Periplasmic binding protein-like II"/>
    <property type="match status" value="1"/>
</dbReference>
<comment type="similarity">
    <text evidence="1">Belongs to the UPF0065 (bug) family.</text>
</comment>
<feature type="chain" id="PRO_5045911589" evidence="2">
    <location>
        <begin position="20"/>
        <end position="317"/>
    </location>
</feature>
<dbReference type="EMBL" id="BAABFO010000038">
    <property type="protein sequence ID" value="GAA4343408.1"/>
    <property type="molecule type" value="Genomic_DNA"/>
</dbReference>
<gene>
    <name evidence="3" type="ORF">GCM10023144_46310</name>
</gene>